<dbReference type="EMBL" id="PYHS01000014">
    <property type="protein sequence ID" value="PSR60152.1"/>
    <property type="molecule type" value="Genomic_DNA"/>
</dbReference>
<dbReference type="Proteomes" id="UP000241647">
    <property type="component" value="Unassembled WGS sequence"/>
</dbReference>
<evidence type="ECO:0000313" key="3">
    <source>
        <dbReference type="Proteomes" id="UP000241647"/>
    </source>
</evidence>
<evidence type="ECO:0000313" key="2">
    <source>
        <dbReference type="EMBL" id="PSR60152.1"/>
    </source>
</evidence>
<dbReference type="AlphaFoldDB" id="A0A2T2YX99"/>
<sequence length="69" mass="7269">MSIGSRAEGAAPLDRDLAYRFYQNEVLRALGVVGMACAPPVVMEPRVEPTPPRSGRGGCHTGTAGGREE</sequence>
<name>A0A2T2YX99_9NOCA</name>
<dbReference type="RefSeq" id="WP_063025503.1">
    <property type="nucleotide sequence ID" value="NZ_PYHS01000014.1"/>
</dbReference>
<accession>A0A2T2YX99</accession>
<evidence type="ECO:0000256" key="1">
    <source>
        <dbReference type="SAM" id="MobiDB-lite"/>
    </source>
</evidence>
<protein>
    <submittedName>
        <fullName evidence="2">Uncharacterized protein</fullName>
    </submittedName>
</protein>
<feature type="compositionally biased region" description="Gly residues" evidence="1">
    <location>
        <begin position="55"/>
        <end position="69"/>
    </location>
</feature>
<organism evidence="2 3">
    <name type="scientific">Nocardia nova</name>
    <dbReference type="NCBI Taxonomy" id="37330"/>
    <lineage>
        <taxon>Bacteria</taxon>
        <taxon>Bacillati</taxon>
        <taxon>Actinomycetota</taxon>
        <taxon>Actinomycetes</taxon>
        <taxon>Mycobacteriales</taxon>
        <taxon>Nocardiaceae</taxon>
        <taxon>Nocardia</taxon>
    </lineage>
</organism>
<comment type="caution">
    <text evidence="2">The sequence shown here is derived from an EMBL/GenBank/DDBJ whole genome shotgun (WGS) entry which is preliminary data.</text>
</comment>
<gene>
    <name evidence="2" type="ORF">C8259_23920</name>
</gene>
<feature type="region of interest" description="Disordered" evidence="1">
    <location>
        <begin position="44"/>
        <end position="69"/>
    </location>
</feature>
<reference evidence="2 3" key="1">
    <citation type="submission" date="2018-02" db="EMBL/GenBank/DDBJ databases">
        <title>8 Nocardia nova and 1 Nocardia cyriacigeorgica strain used for evolution to TMP-SMX.</title>
        <authorList>
            <person name="Mehta H."/>
            <person name="Weng J."/>
            <person name="Shamoo Y."/>
        </authorList>
    </citation>
    <scope>NUCLEOTIDE SEQUENCE [LARGE SCALE GENOMIC DNA]</scope>
    <source>
        <strain evidence="2 3">ATCC 33727</strain>
    </source>
</reference>
<proteinExistence type="predicted"/>